<dbReference type="SUPFAM" id="SSF51905">
    <property type="entry name" value="FAD/NAD(P)-binding domain"/>
    <property type="match status" value="1"/>
</dbReference>
<dbReference type="Gene3D" id="3.50.50.60">
    <property type="entry name" value="FAD/NAD(P)-binding domain"/>
    <property type="match status" value="2"/>
</dbReference>
<keyword evidence="3" id="KW-0274">FAD</keyword>
<dbReference type="EMBL" id="PPUQ01000006">
    <property type="protein sequence ID" value="RDC39165.1"/>
    <property type="molecule type" value="Genomic_DNA"/>
</dbReference>
<keyword evidence="4" id="KW-0560">Oxidoreductase</keyword>
<reference evidence="7 8" key="1">
    <citation type="journal article" date="2018" name="Elife">
        <title>Discovery and characterization of a prevalent human gut bacterial enzyme sufficient for the inactivation of a family of plant toxins.</title>
        <authorList>
            <person name="Koppel N."/>
            <person name="Bisanz J.E."/>
            <person name="Pandelia M.E."/>
            <person name="Turnbaugh P.J."/>
            <person name="Balskus E.P."/>
        </authorList>
    </citation>
    <scope>NUCLEOTIDE SEQUENCE [LARGE SCALE GENOMIC DNA]</scope>
    <source>
        <strain evidence="7 8">16A</strain>
    </source>
</reference>
<gene>
    <name evidence="7" type="ORF">C1853_06065</name>
    <name evidence="6" type="ORF">GO726_03630</name>
</gene>
<comment type="cofactor">
    <cofactor evidence="1">
        <name>FAD</name>
        <dbReference type="ChEBI" id="CHEBI:57692"/>
    </cofactor>
</comment>
<dbReference type="SUPFAM" id="SSF56425">
    <property type="entry name" value="Succinate dehydrogenase/fumarate reductase flavoprotein, catalytic domain"/>
    <property type="match status" value="1"/>
</dbReference>
<dbReference type="GO" id="GO:0033765">
    <property type="term" value="F:steroid dehydrogenase activity, acting on the CH-CH group of donors"/>
    <property type="evidence" value="ECO:0007669"/>
    <property type="project" value="UniProtKB-ARBA"/>
</dbReference>
<dbReference type="AlphaFoldDB" id="A0A3F3PDE4"/>
<organism evidence="6 9">
    <name type="scientific">Eggerthella lenta</name>
    <name type="common">Eubacterium lentum</name>
    <dbReference type="NCBI Taxonomy" id="84112"/>
    <lineage>
        <taxon>Bacteria</taxon>
        <taxon>Bacillati</taxon>
        <taxon>Actinomycetota</taxon>
        <taxon>Coriobacteriia</taxon>
        <taxon>Eggerthellales</taxon>
        <taxon>Eggerthellaceae</taxon>
        <taxon>Eggerthella</taxon>
    </lineage>
</organism>
<evidence type="ECO:0000256" key="3">
    <source>
        <dbReference type="ARBA" id="ARBA00022827"/>
    </source>
</evidence>
<dbReference type="PRINTS" id="PR00411">
    <property type="entry name" value="PNDRDTASEI"/>
</dbReference>
<dbReference type="Proteomes" id="UP000253915">
    <property type="component" value="Unassembled WGS sequence"/>
</dbReference>
<dbReference type="InterPro" id="IPR003953">
    <property type="entry name" value="FAD-dep_OxRdtase_2_FAD-bd"/>
</dbReference>
<protein>
    <submittedName>
        <fullName evidence="7">FAD-binding dehydrogenase</fullName>
    </submittedName>
    <submittedName>
        <fullName evidence="6">FAD-binding protein</fullName>
    </submittedName>
</protein>
<keyword evidence="2" id="KW-0285">Flavoprotein</keyword>
<dbReference type="EMBL" id="WPOM01000005">
    <property type="protein sequence ID" value="MVN32264.1"/>
    <property type="molecule type" value="Genomic_DNA"/>
</dbReference>
<dbReference type="RefSeq" id="WP_114513381.1">
    <property type="nucleotide sequence ID" value="NZ_BQNE01000002.1"/>
</dbReference>
<evidence type="ECO:0000256" key="4">
    <source>
        <dbReference type="ARBA" id="ARBA00023002"/>
    </source>
</evidence>
<sequence>MDTSTSTNHGESNNANANGGFSRRTFVKGGLAASVAALGGMALSGCAAAPASSKKAQAADAAASADEVTARLVERVHDANLPDAAPILPVEPPASWDDEADVVIVGVGGGGIVATAFLAQQGLKVIGIEKEGQVGGASRHACTFANVFGGSKDQNALEFGVPAFPPDAKEFTRMYEEQNAYSIDEKFLMNQLLMSGAACDWIMEQDGMNMECFGPIWHDADVHSGKQSVVLGMNNPTNAMEAVALATGADIRLSTKCEKLVADGDRVVGVVAKGTDGEERYVKASKGVILCAGGFGMNRDLIRAYLPSAYEGTVQGGPMPSHTGEAFRMGLGMGADFSGFDSWSCWEGAIDEETAGGDGQFWHYFWHGERQLFHNPWLIIDKRGNRQPYFAATQELFANPGGQMGDLSNCAAWMSAVGHHVYSICDSNFPTTVFEKNVLTDEGTDRNRIPITDASTLIDTKGLVSADWLAEVDEAVERGAVKKADTIEELADMLLLDRDVLVRAVKEYNELCAKGVDEEMSTPYDPTWLHPVQDPPFYGAIVGSQMAKTMCGLRTDERLQVMREDGTLIDGLYANATTAGGLSGEANYGCFWNSTVFGGVGTSWITGWIAAKSLLDA</sequence>
<evidence type="ECO:0000313" key="8">
    <source>
        <dbReference type="Proteomes" id="UP000253915"/>
    </source>
</evidence>
<evidence type="ECO:0000256" key="2">
    <source>
        <dbReference type="ARBA" id="ARBA00022630"/>
    </source>
</evidence>
<evidence type="ECO:0000259" key="5">
    <source>
        <dbReference type="Pfam" id="PF00890"/>
    </source>
</evidence>
<dbReference type="PANTHER" id="PTHR43400:SF7">
    <property type="entry name" value="FAD-DEPENDENT OXIDOREDUCTASE 2 FAD BINDING DOMAIN-CONTAINING PROTEIN"/>
    <property type="match status" value="1"/>
</dbReference>
<accession>A0A3F3PDE4</accession>
<proteinExistence type="predicted"/>
<evidence type="ECO:0000313" key="7">
    <source>
        <dbReference type="EMBL" id="RDC39165.1"/>
    </source>
</evidence>
<dbReference type="PROSITE" id="PS51318">
    <property type="entry name" value="TAT"/>
    <property type="match status" value="1"/>
</dbReference>
<dbReference type="InterPro" id="IPR006311">
    <property type="entry name" value="TAT_signal"/>
</dbReference>
<dbReference type="Proteomes" id="UP000436429">
    <property type="component" value="Unassembled WGS sequence"/>
</dbReference>
<name>A0A3F3PDE4_EGGLN</name>
<evidence type="ECO:0000256" key="1">
    <source>
        <dbReference type="ARBA" id="ARBA00001974"/>
    </source>
</evidence>
<evidence type="ECO:0000313" key="9">
    <source>
        <dbReference type="Proteomes" id="UP000436429"/>
    </source>
</evidence>
<dbReference type="InterPro" id="IPR027477">
    <property type="entry name" value="Succ_DH/fumarate_Rdtase_cat_sf"/>
</dbReference>
<comment type="caution">
    <text evidence="6">The sequence shown here is derived from an EMBL/GenBank/DDBJ whole genome shotgun (WGS) entry which is preliminary data.</text>
</comment>
<dbReference type="Pfam" id="PF00890">
    <property type="entry name" value="FAD_binding_2"/>
    <property type="match status" value="1"/>
</dbReference>
<dbReference type="InterPro" id="IPR036188">
    <property type="entry name" value="FAD/NAD-bd_sf"/>
</dbReference>
<reference evidence="6 9" key="2">
    <citation type="submission" date="2019-11" db="EMBL/GenBank/DDBJ databases">
        <title>Whole genome shotgun sequencing (WGS) data from Adlercreutzia equolifaciens ResAG-91, Eggerthella lenta MRI-F36, MRI-F37, MRI-F40, ResAG-49, ResAG-88, ResAG-121, ResAG-145, and Gordonibacter sp. ResAG-5, ResAG-26, ResAG-43, ResAG-50, ResAG-59.</title>
        <authorList>
            <person name="Stoll D.A."/>
            <person name="Danylec N."/>
            <person name="Franz C.M.A.P."/>
            <person name="Huch M."/>
        </authorList>
    </citation>
    <scope>NUCLEOTIDE SEQUENCE [LARGE SCALE GENOMIC DNA]</scope>
    <source>
        <strain evidence="6 9">ResAG-88</strain>
    </source>
</reference>
<dbReference type="PANTHER" id="PTHR43400">
    <property type="entry name" value="FUMARATE REDUCTASE"/>
    <property type="match status" value="1"/>
</dbReference>
<feature type="domain" description="FAD-dependent oxidoreductase 2 FAD-binding" evidence="5">
    <location>
        <begin position="101"/>
        <end position="587"/>
    </location>
</feature>
<evidence type="ECO:0000313" key="6">
    <source>
        <dbReference type="EMBL" id="MVN32264.1"/>
    </source>
</evidence>
<dbReference type="InterPro" id="IPR050315">
    <property type="entry name" value="FAD-oxidoreductase_2"/>
</dbReference>
<dbReference type="Gene3D" id="3.90.700.10">
    <property type="entry name" value="Succinate dehydrogenase/fumarate reductase flavoprotein, catalytic domain"/>
    <property type="match status" value="1"/>
</dbReference>